<gene>
    <name evidence="2" type="ordered locus">CKR_3080</name>
</gene>
<dbReference type="Pfam" id="PF13411">
    <property type="entry name" value="MerR_1"/>
    <property type="match status" value="1"/>
</dbReference>
<proteinExistence type="predicted"/>
<dbReference type="InterPro" id="IPR009061">
    <property type="entry name" value="DNA-bd_dom_put_sf"/>
</dbReference>
<dbReference type="Proteomes" id="UP000007969">
    <property type="component" value="Chromosome"/>
</dbReference>
<dbReference type="GO" id="GO:0003677">
    <property type="term" value="F:DNA binding"/>
    <property type="evidence" value="ECO:0007669"/>
    <property type="project" value="InterPro"/>
</dbReference>
<dbReference type="SUPFAM" id="SSF46955">
    <property type="entry name" value="Putative DNA-binding domain"/>
    <property type="match status" value="1"/>
</dbReference>
<dbReference type="EMBL" id="AP009049">
    <property type="protein sequence ID" value="BAH08131.1"/>
    <property type="molecule type" value="Genomic_DNA"/>
</dbReference>
<dbReference type="AlphaFoldDB" id="B9DWN8"/>
<evidence type="ECO:0000259" key="1">
    <source>
        <dbReference type="Pfam" id="PF13411"/>
    </source>
</evidence>
<dbReference type="KEGG" id="ckr:CKR_3080"/>
<reference evidence="3" key="1">
    <citation type="submission" date="2005-09" db="EMBL/GenBank/DDBJ databases">
        <title>Complete genome sequence of Clostridium kluyveri and comparative genomics of Clostridia species.</title>
        <authorList>
            <person name="Inui M."/>
            <person name="Nonaka H."/>
            <person name="Shinoda Y."/>
            <person name="Ikenaga Y."/>
            <person name="Abe M."/>
            <person name="Naito K."/>
            <person name="Vertes A.A."/>
            <person name="Yukawa H."/>
        </authorList>
    </citation>
    <scope>NUCLEOTIDE SEQUENCE [LARGE SCALE GENOMIC DNA]</scope>
    <source>
        <strain evidence="3">NBRC 12016</strain>
    </source>
</reference>
<evidence type="ECO:0000313" key="2">
    <source>
        <dbReference type="EMBL" id="BAH08131.1"/>
    </source>
</evidence>
<accession>B9DWN8</accession>
<evidence type="ECO:0000313" key="3">
    <source>
        <dbReference type="Proteomes" id="UP000007969"/>
    </source>
</evidence>
<sequence>MLTMENNAINISDFKNVTYKIREVAKMLNTNTQTIKNYCSTFRTILNRSNISGRKGDFTGDDINKLKMIQYLSKQKHYKPQQIIDYFSYNDSLGSKKELEFIAETIYTLIKPEIENTIKDSIDTTIQEHSTNIRNDIKINGKEITGRINKVLSSNNSLISSMTETKNLIKSIEDNQNQYLSRIERRKHKNKWYNNLFKISNKNK</sequence>
<dbReference type="GO" id="GO:0006355">
    <property type="term" value="P:regulation of DNA-templated transcription"/>
    <property type="evidence" value="ECO:0007669"/>
    <property type="project" value="InterPro"/>
</dbReference>
<dbReference type="HOGENOM" id="CLU_1358475_0_0_9"/>
<organism evidence="2 3">
    <name type="scientific">Clostridium kluyveri (strain NBRC 12016)</name>
    <dbReference type="NCBI Taxonomy" id="583346"/>
    <lineage>
        <taxon>Bacteria</taxon>
        <taxon>Bacillati</taxon>
        <taxon>Bacillota</taxon>
        <taxon>Clostridia</taxon>
        <taxon>Eubacteriales</taxon>
        <taxon>Clostridiaceae</taxon>
        <taxon>Clostridium</taxon>
    </lineage>
</organism>
<dbReference type="InterPro" id="IPR000551">
    <property type="entry name" value="MerR-type_HTH_dom"/>
</dbReference>
<name>B9DWN8_CLOK1</name>
<dbReference type="Gene3D" id="1.10.1660.10">
    <property type="match status" value="1"/>
</dbReference>
<protein>
    <recommendedName>
        <fullName evidence="1">HTH merR-type domain-containing protein</fullName>
    </recommendedName>
</protein>
<feature type="domain" description="HTH merR-type" evidence="1">
    <location>
        <begin position="19"/>
        <end position="88"/>
    </location>
</feature>